<keyword evidence="4 6" id="KW-1133">Transmembrane helix</keyword>
<evidence type="ECO:0000256" key="1">
    <source>
        <dbReference type="ARBA" id="ARBA00004141"/>
    </source>
</evidence>
<name>A0ABS9SLW6_9BACT</name>
<evidence type="ECO:0000256" key="6">
    <source>
        <dbReference type="SAM" id="Phobius"/>
    </source>
</evidence>
<organism evidence="7 8">
    <name type="scientific">Niabella ginsengisoli</name>
    <dbReference type="NCBI Taxonomy" id="522298"/>
    <lineage>
        <taxon>Bacteria</taxon>
        <taxon>Pseudomonadati</taxon>
        <taxon>Bacteroidota</taxon>
        <taxon>Chitinophagia</taxon>
        <taxon>Chitinophagales</taxon>
        <taxon>Chitinophagaceae</taxon>
        <taxon>Niabella</taxon>
    </lineage>
</organism>
<comment type="subcellular location">
    <subcellularLocation>
        <location evidence="1">Membrane</location>
        <topology evidence="1">Multi-pass membrane protein</topology>
    </subcellularLocation>
</comment>
<accession>A0ABS9SLW6</accession>
<dbReference type="PANTHER" id="PTHR43461">
    <property type="entry name" value="TRANSMEMBRANE PROTEIN 256"/>
    <property type="match status" value="1"/>
</dbReference>
<dbReference type="RefSeq" id="WP_240830826.1">
    <property type="nucleotide sequence ID" value="NZ_JAKWBL010000003.1"/>
</dbReference>
<evidence type="ECO:0000256" key="3">
    <source>
        <dbReference type="ARBA" id="ARBA00022692"/>
    </source>
</evidence>
<dbReference type="Pfam" id="PF04241">
    <property type="entry name" value="DUF423"/>
    <property type="match status" value="1"/>
</dbReference>
<feature type="transmembrane region" description="Helical" evidence="6">
    <location>
        <begin position="97"/>
        <end position="119"/>
    </location>
</feature>
<proteinExistence type="inferred from homology"/>
<reference evidence="7 8" key="1">
    <citation type="submission" date="2022-02" db="EMBL/GenBank/DDBJ databases">
        <authorList>
            <person name="Min J."/>
        </authorList>
    </citation>
    <scope>NUCLEOTIDE SEQUENCE [LARGE SCALE GENOMIC DNA]</scope>
    <source>
        <strain evidence="7 8">GR10-1</strain>
    </source>
</reference>
<dbReference type="Proteomes" id="UP001202248">
    <property type="component" value="Unassembled WGS sequence"/>
</dbReference>
<dbReference type="InterPro" id="IPR006696">
    <property type="entry name" value="DUF423"/>
</dbReference>
<evidence type="ECO:0000256" key="4">
    <source>
        <dbReference type="ARBA" id="ARBA00022989"/>
    </source>
</evidence>
<dbReference type="PANTHER" id="PTHR43461:SF1">
    <property type="entry name" value="TRANSMEMBRANE PROTEIN 256"/>
    <property type="match status" value="1"/>
</dbReference>
<evidence type="ECO:0000256" key="2">
    <source>
        <dbReference type="ARBA" id="ARBA00009694"/>
    </source>
</evidence>
<sequence>MHKLYLTIGSALAGIGVILGAFGAHKLKEIAPDSVPTFQTGVQYQMYHALALILVGILFEKFPVKSMNWAGICFFVGVLLFSGSLYVLSALKATGKVGLGGIGIITPIGGLFFIVGWGLL</sequence>
<dbReference type="EMBL" id="JAKWBL010000003">
    <property type="protein sequence ID" value="MCH5599149.1"/>
    <property type="molecule type" value="Genomic_DNA"/>
</dbReference>
<evidence type="ECO:0000256" key="5">
    <source>
        <dbReference type="ARBA" id="ARBA00023136"/>
    </source>
</evidence>
<comment type="similarity">
    <text evidence="2">Belongs to the UPF0382 family.</text>
</comment>
<keyword evidence="3 6" id="KW-0812">Transmembrane</keyword>
<comment type="caution">
    <text evidence="7">The sequence shown here is derived from an EMBL/GenBank/DDBJ whole genome shotgun (WGS) entry which is preliminary data.</text>
</comment>
<feature type="transmembrane region" description="Helical" evidence="6">
    <location>
        <begin position="69"/>
        <end position="91"/>
    </location>
</feature>
<gene>
    <name evidence="7" type="ORF">MKP09_15155</name>
</gene>
<keyword evidence="5 6" id="KW-0472">Membrane</keyword>
<evidence type="ECO:0000313" key="8">
    <source>
        <dbReference type="Proteomes" id="UP001202248"/>
    </source>
</evidence>
<evidence type="ECO:0000313" key="7">
    <source>
        <dbReference type="EMBL" id="MCH5599149.1"/>
    </source>
</evidence>
<protein>
    <submittedName>
        <fullName evidence="7">DUF423 domain-containing protein</fullName>
    </submittedName>
</protein>
<keyword evidence="8" id="KW-1185">Reference proteome</keyword>